<dbReference type="InterPro" id="IPR011006">
    <property type="entry name" value="CheY-like_superfamily"/>
</dbReference>
<sequence>MTKSDMRPTRLLYVENDSALRRILGEMLSKSKELDLIGSFSNSDEVLNRTLVRKADVALIDFALDQNGLNGIELGIALRNINEYIGIVIYSQYSVSQMVSRVPKDMRSGWSFFDKSAEMDLEDYVKIIKLTSSGKGNWEVFTTSEIENTEHKSSIYFQLSPRQRSIMSLSSQGKSAQDIAVQLDLSYSYVRKELSRSYAILLPDAAPSDDLKTTAVLKYMELMRIS</sequence>
<proteinExistence type="predicted"/>
<dbReference type="InterPro" id="IPR001789">
    <property type="entry name" value="Sig_transdc_resp-reg_receiver"/>
</dbReference>
<protein>
    <submittedName>
        <fullName evidence="3">Unannotated protein</fullName>
    </submittedName>
</protein>
<dbReference type="InterPro" id="IPR013249">
    <property type="entry name" value="RNA_pol_sigma70_r4_t2"/>
</dbReference>
<dbReference type="AlphaFoldDB" id="A0A6J6GYW6"/>
<dbReference type="Pfam" id="PF00072">
    <property type="entry name" value="Response_reg"/>
    <property type="match status" value="1"/>
</dbReference>
<evidence type="ECO:0000313" key="3">
    <source>
        <dbReference type="EMBL" id="CAB4604175.1"/>
    </source>
</evidence>
<dbReference type="GO" id="GO:0006355">
    <property type="term" value="P:regulation of DNA-templated transcription"/>
    <property type="evidence" value="ECO:0007669"/>
    <property type="project" value="InterPro"/>
</dbReference>
<dbReference type="Pfam" id="PF08281">
    <property type="entry name" value="Sigma70_r4_2"/>
    <property type="match status" value="1"/>
</dbReference>
<dbReference type="InterPro" id="IPR036388">
    <property type="entry name" value="WH-like_DNA-bd_sf"/>
</dbReference>
<evidence type="ECO:0000256" key="1">
    <source>
        <dbReference type="ARBA" id="ARBA00023125"/>
    </source>
</evidence>
<dbReference type="InterPro" id="IPR016032">
    <property type="entry name" value="Sig_transdc_resp-reg_C-effctor"/>
</dbReference>
<dbReference type="PANTHER" id="PTHR43214">
    <property type="entry name" value="TWO-COMPONENT RESPONSE REGULATOR"/>
    <property type="match status" value="1"/>
</dbReference>
<dbReference type="Gene3D" id="1.10.10.10">
    <property type="entry name" value="Winged helix-like DNA-binding domain superfamily/Winged helix DNA-binding domain"/>
    <property type="match status" value="1"/>
</dbReference>
<keyword evidence="1" id="KW-0238">DNA-binding</keyword>
<dbReference type="InterPro" id="IPR039420">
    <property type="entry name" value="WalR-like"/>
</dbReference>
<dbReference type="PROSITE" id="PS50110">
    <property type="entry name" value="RESPONSE_REGULATORY"/>
    <property type="match status" value="1"/>
</dbReference>
<reference evidence="3" key="1">
    <citation type="submission" date="2020-05" db="EMBL/GenBank/DDBJ databases">
        <authorList>
            <person name="Chiriac C."/>
            <person name="Salcher M."/>
            <person name="Ghai R."/>
            <person name="Kavagutti S V."/>
        </authorList>
    </citation>
    <scope>NUCLEOTIDE SEQUENCE</scope>
</reference>
<dbReference type="EMBL" id="CAEZUS010000029">
    <property type="protein sequence ID" value="CAB4604175.1"/>
    <property type="molecule type" value="Genomic_DNA"/>
</dbReference>
<evidence type="ECO:0000259" key="2">
    <source>
        <dbReference type="PROSITE" id="PS50110"/>
    </source>
</evidence>
<dbReference type="SUPFAM" id="SSF52172">
    <property type="entry name" value="CheY-like"/>
    <property type="match status" value="1"/>
</dbReference>
<dbReference type="SUPFAM" id="SSF46894">
    <property type="entry name" value="C-terminal effector domain of the bipartite response regulators"/>
    <property type="match status" value="1"/>
</dbReference>
<dbReference type="Gene3D" id="3.40.50.2300">
    <property type="match status" value="1"/>
</dbReference>
<accession>A0A6J6GYW6</accession>
<dbReference type="GO" id="GO:0003677">
    <property type="term" value="F:DNA binding"/>
    <property type="evidence" value="ECO:0007669"/>
    <property type="project" value="UniProtKB-KW"/>
</dbReference>
<feature type="domain" description="Response regulatory" evidence="2">
    <location>
        <begin position="10"/>
        <end position="130"/>
    </location>
</feature>
<dbReference type="PANTHER" id="PTHR43214:SF42">
    <property type="entry name" value="TRANSCRIPTIONAL REGULATORY PROTEIN DESR"/>
    <property type="match status" value="1"/>
</dbReference>
<gene>
    <name evidence="3" type="ORF">UFOPK1852_00290</name>
</gene>
<organism evidence="3">
    <name type="scientific">freshwater metagenome</name>
    <dbReference type="NCBI Taxonomy" id="449393"/>
    <lineage>
        <taxon>unclassified sequences</taxon>
        <taxon>metagenomes</taxon>
        <taxon>ecological metagenomes</taxon>
    </lineage>
</organism>
<dbReference type="GO" id="GO:0000160">
    <property type="term" value="P:phosphorelay signal transduction system"/>
    <property type="evidence" value="ECO:0007669"/>
    <property type="project" value="InterPro"/>
</dbReference>
<name>A0A6J6GYW6_9ZZZZ</name>